<protein>
    <submittedName>
        <fullName evidence="2">Oxidoreductase YesF</fullName>
    </submittedName>
</protein>
<dbReference type="GeneID" id="98173557"/>
<organism evidence="2 3">
    <name type="scientific">Madurella fahalii</name>
    <dbReference type="NCBI Taxonomy" id="1157608"/>
    <lineage>
        <taxon>Eukaryota</taxon>
        <taxon>Fungi</taxon>
        <taxon>Dikarya</taxon>
        <taxon>Ascomycota</taxon>
        <taxon>Pezizomycotina</taxon>
        <taxon>Sordariomycetes</taxon>
        <taxon>Sordariomycetidae</taxon>
        <taxon>Sordariales</taxon>
        <taxon>Sordariales incertae sedis</taxon>
        <taxon>Madurella</taxon>
    </lineage>
</organism>
<dbReference type="EMBL" id="BAAFSV010000002">
    <property type="protein sequence ID" value="GAB1312602.1"/>
    <property type="molecule type" value="Genomic_DNA"/>
</dbReference>
<dbReference type="RefSeq" id="XP_070914335.1">
    <property type="nucleotide sequence ID" value="XM_071058234.1"/>
</dbReference>
<dbReference type="PANTHER" id="PTHR43162:SF1">
    <property type="entry name" value="PRESTALK A DIFFERENTIATION PROTEIN A"/>
    <property type="match status" value="1"/>
</dbReference>
<gene>
    <name evidence="2" type="ORF">MFIFM68171_02812</name>
</gene>
<dbReference type="SUPFAM" id="SSF51735">
    <property type="entry name" value="NAD(P)-binding Rossmann-fold domains"/>
    <property type="match status" value="1"/>
</dbReference>
<evidence type="ECO:0000313" key="2">
    <source>
        <dbReference type="EMBL" id="GAB1312602.1"/>
    </source>
</evidence>
<feature type="domain" description="NmrA-like" evidence="1">
    <location>
        <begin position="5"/>
        <end position="270"/>
    </location>
</feature>
<keyword evidence="3" id="KW-1185">Reference proteome</keyword>
<name>A0ABQ0G4C9_9PEZI</name>
<dbReference type="Pfam" id="PF05368">
    <property type="entry name" value="NmrA"/>
    <property type="match status" value="1"/>
</dbReference>
<proteinExistence type="predicted"/>
<dbReference type="Proteomes" id="UP001628179">
    <property type="component" value="Unassembled WGS sequence"/>
</dbReference>
<dbReference type="InterPro" id="IPR008030">
    <property type="entry name" value="NmrA-like"/>
</dbReference>
<evidence type="ECO:0000259" key="1">
    <source>
        <dbReference type="Pfam" id="PF05368"/>
    </source>
</evidence>
<sequence length="312" mass="33288">MSTPNVIVFGPTGAVGSATALTAQEAGAKVTLAMRDVNKPIPNLPAIGNFTRVQADLTDPASIRAAVTSSAAKHAFIYITFGAQDHMRSSIEALKSAGIEFVVFLSSIGVQGDIRAITPTDFIVWTHAQVEVALDDVFGPGGYVAVRPAYFASNLLLYARAVAKGEMVRMSYPEGKFDYIAPADIGRVCGSLLVKGANGLEKGRTSVPLAGPQLIPQREAIEAIGKAVGKRVEVENFEDDEDAVRFIMANMSIPEPGARQLVRNLKEVSEGRGFFAEGLYKEAAGNIRKYGGREATTIQEWAAANGVKFTHE</sequence>
<dbReference type="InterPro" id="IPR051604">
    <property type="entry name" value="Ergot_Alk_Oxidoreductase"/>
</dbReference>
<dbReference type="Gene3D" id="3.40.50.720">
    <property type="entry name" value="NAD(P)-binding Rossmann-like Domain"/>
    <property type="match status" value="1"/>
</dbReference>
<evidence type="ECO:0000313" key="3">
    <source>
        <dbReference type="Proteomes" id="UP001628179"/>
    </source>
</evidence>
<dbReference type="InterPro" id="IPR036291">
    <property type="entry name" value="NAD(P)-bd_dom_sf"/>
</dbReference>
<dbReference type="PANTHER" id="PTHR43162">
    <property type="match status" value="1"/>
</dbReference>
<accession>A0ABQ0G4C9</accession>
<comment type="caution">
    <text evidence="2">The sequence shown here is derived from an EMBL/GenBank/DDBJ whole genome shotgun (WGS) entry which is preliminary data.</text>
</comment>
<reference evidence="2 3" key="1">
    <citation type="submission" date="2024-09" db="EMBL/GenBank/DDBJ databases">
        <title>Itraconazole resistance in Madurella fahalii resulting from another homologue of gene encoding cytochrome P450 14-alpha sterol demethylase (CYP51).</title>
        <authorList>
            <person name="Yoshioka I."/>
            <person name="Fahal A.H."/>
            <person name="Kaneko S."/>
            <person name="Yaguchi T."/>
        </authorList>
    </citation>
    <scope>NUCLEOTIDE SEQUENCE [LARGE SCALE GENOMIC DNA]</scope>
    <source>
        <strain evidence="2 3">IFM 68171</strain>
    </source>
</reference>